<keyword evidence="3" id="KW-1185">Reference proteome</keyword>
<feature type="transmembrane region" description="Helical" evidence="1">
    <location>
        <begin position="12"/>
        <end position="32"/>
    </location>
</feature>
<keyword evidence="1" id="KW-0812">Transmembrane</keyword>
<feature type="transmembrane region" description="Helical" evidence="1">
    <location>
        <begin position="185"/>
        <end position="205"/>
    </location>
</feature>
<feature type="transmembrane region" description="Helical" evidence="1">
    <location>
        <begin position="123"/>
        <end position="139"/>
    </location>
</feature>
<feature type="transmembrane region" description="Helical" evidence="1">
    <location>
        <begin position="351"/>
        <end position="373"/>
    </location>
</feature>
<name>A0A1G7MN63_9BACT</name>
<feature type="transmembrane region" description="Helical" evidence="1">
    <location>
        <begin position="68"/>
        <end position="87"/>
    </location>
</feature>
<keyword evidence="1" id="KW-1133">Transmembrane helix</keyword>
<reference evidence="3" key="1">
    <citation type="submission" date="2016-10" db="EMBL/GenBank/DDBJ databases">
        <authorList>
            <person name="Varghese N."/>
            <person name="Submissions S."/>
        </authorList>
    </citation>
    <scope>NUCLEOTIDE SEQUENCE [LARGE SCALE GENOMIC DNA]</scope>
    <source>
        <strain evidence="3">GAS232</strain>
    </source>
</reference>
<feature type="transmembrane region" description="Helical" evidence="1">
    <location>
        <begin position="253"/>
        <end position="276"/>
    </location>
</feature>
<evidence type="ECO:0000313" key="3">
    <source>
        <dbReference type="Proteomes" id="UP000182427"/>
    </source>
</evidence>
<evidence type="ECO:0008006" key="4">
    <source>
        <dbReference type="Google" id="ProtNLM"/>
    </source>
</evidence>
<evidence type="ECO:0000256" key="1">
    <source>
        <dbReference type="SAM" id="Phobius"/>
    </source>
</evidence>
<feature type="transmembrane region" description="Helical" evidence="1">
    <location>
        <begin position="313"/>
        <end position="331"/>
    </location>
</feature>
<gene>
    <name evidence="2" type="ORF">SAMN05444167_2855</name>
</gene>
<feature type="transmembrane region" description="Helical" evidence="1">
    <location>
        <begin position="151"/>
        <end position="173"/>
    </location>
</feature>
<proteinExistence type="predicted"/>
<evidence type="ECO:0000313" key="2">
    <source>
        <dbReference type="EMBL" id="SDF63173.1"/>
    </source>
</evidence>
<feature type="transmembrane region" description="Helical" evidence="1">
    <location>
        <begin position="99"/>
        <end position="117"/>
    </location>
</feature>
<dbReference type="AlphaFoldDB" id="A0A1G7MN63"/>
<keyword evidence="1" id="KW-0472">Membrane</keyword>
<dbReference type="OrthoDB" id="108572at2"/>
<sequence>MEATQPVSRRPSLLPWTPLIVAAFASYGPVGWNYGFALYFLNYNHGFVKRGFVGELFSPFAYLTRGQLLLAEYLFLAAAYLLCYVVFRPTLFRNRETSMLAALLLSAPAALPHIGYLFAQPDVTMFLLLLLSLWMLLRMPPLTAACATVPLCIIGLCAHEAFSLMFYPLVVAILLEQCRTRRLPWIALIAHVAIIGAAFLAILHFGKLKVSPDTILQEALARTNVGVQRQVYDVMASSFAEQRALVRRLYTSGIWWLLALTLSIAAPYFFLLGKLLRRSMRAAAMPSWQQAFTSLLFLSPLVLCYLGHDFTRWIGAAFISASLFILVLAQTNTMVSNTLSQWTSSENTTAWLAYLIAAGPMGATGIRSAEIFLRAFQGN</sequence>
<protein>
    <recommendedName>
        <fullName evidence="4">EpsG family protein</fullName>
    </recommendedName>
</protein>
<dbReference type="EMBL" id="LT629690">
    <property type="protein sequence ID" value="SDF63173.1"/>
    <property type="molecule type" value="Genomic_DNA"/>
</dbReference>
<feature type="transmembrane region" description="Helical" evidence="1">
    <location>
        <begin position="288"/>
        <end position="306"/>
    </location>
</feature>
<dbReference type="RefSeq" id="WP_083345731.1">
    <property type="nucleotide sequence ID" value="NZ_LT629690.1"/>
</dbReference>
<dbReference type="Proteomes" id="UP000182427">
    <property type="component" value="Chromosome I"/>
</dbReference>
<accession>A0A1G7MN63</accession>
<organism evidence="2 3">
    <name type="scientific">Terriglobus roseus</name>
    <dbReference type="NCBI Taxonomy" id="392734"/>
    <lineage>
        <taxon>Bacteria</taxon>
        <taxon>Pseudomonadati</taxon>
        <taxon>Acidobacteriota</taxon>
        <taxon>Terriglobia</taxon>
        <taxon>Terriglobales</taxon>
        <taxon>Acidobacteriaceae</taxon>
        <taxon>Terriglobus</taxon>
    </lineage>
</organism>